<dbReference type="EMBL" id="JAMZEC010000001">
    <property type="protein sequence ID" value="MCP2352555.1"/>
    <property type="molecule type" value="Genomic_DNA"/>
</dbReference>
<accession>A0ABT1KF12</accession>
<evidence type="ECO:0000313" key="2">
    <source>
        <dbReference type="EMBL" id="MCP2352555.1"/>
    </source>
</evidence>
<dbReference type="PANTHER" id="PTHR43591:SF110">
    <property type="entry name" value="RHODANESE DOMAIN-CONTAINING PROTEIN"/>
    <property type="match status" value="1"/>
</dbReference>
<proteinExistence type="predicted"/>
<dbReference type="Proteomes" id="UP001320766">
    <property type="component" value="Unassembled WGS sequence"/>
</dbReference>
<dbReference type="CDD" id="cd02440">
    <property type="entry name" value="AdoMet_MTases"/>
    <property type="match status" value="1"/>
</dbReference>
<dbReference type="SUPFAM" id="SSF55729">
    <property type="entry name" value="Acyl-CoA N-acyltransferases (Nat)"/>
    <property type="match status" value="1"/>
</dbReference>
<keyword evidence="3" id="KW-1185">Reference proteome</keyword>
<dbReference type="SUPFAM" id="SSF53335">
    <property type="entry name" value="S-adenosyl-L-methionine-dependent methyltransferases"/>
    <property type="match status" value="1"/>
</dbReference>
<feature type="domain" description="N-acetyltransferase" evidence="1">
    <location>
        <begin position="12"/>
        <end position="179"/>
    </location>
</feature>
<dbReference type="Gene3D" id="3.40.630.30">
    <property type="match status" value="1"/>
</dbReference>
<dbReference type="PANTHER" id="PTHR43591">
    <property type="entry name" value="METHYLTRANSFERASE"/>
    <property type="match status" value="1"/>
</dbReference>
<reference evidence="2 3" key="1">
    <citation type="submission" date="2022-06" db="EMBL/GenBank/DDBJ databases">
        <title>Sequencing the genomes of 1000 actinobacteria strains.</title>
        <authorList>
            <person name="Klenk H.-P."/>
        </authorList>
    </citation>
    <scope>NUCLEOTIDE SEQUENCE [LARGE SCALE GENOMIC DNA]</scope>
    <source>
        <strain evidence="2 3">DSM 44170</strain>
    </source>
</reference>
<dbReference type="InterPro" id="IPR029063">
    <property type="entry name" value="SAM-dependent_MTases_sf"/>
</dbReference>
<dbReference type="Pfam" id="PF13649">
    <property type="entry name" value="Methyltransf_25"/>
    <property type="match status" value="1"/>
</dbReference>
<dbReference type="InterPro" id="IPR016181">
    <property type="entry name" value="Acyl_CoA_acyltransferase"/>
</dbReference>
<dbReference type="Pfam" id="PF13302">
    <property type="entry name" value="Acetyltransf_3"/>
    <property type="match status" value="1"/>
</dbReference>
<sequence length="425" mass="44841">MRQELRSPDGDVALSPLTMDDAEAHLAGEDAELVRYLNGGPGTPATVGAHLRRCEEQWRAGGPVHAFGVRVGTPPVLAGTVEVQFDQPYLPAGQVNLAYGLYPRWRGRGIATRAVELACLHAASAGATLAVIRVEPENAASAAVAVRAGFAHAGRGEDGFDHYTRPLATTDLVELYTTETSESTRLTRSPHGVLEYRRTRELLRRALTPPPARVLDVGGGTGAHARWLAADGYDVHLVDPVPAHVEAAAALPGVTAEVGDARRLRAPDGSADVVLLLGPLYHLTEAADRARALAEARRVLRPGGVVVAAGISRYLSLLEAGTTGRLTEGMAAAVRHLIATGDYDGHLGFVPAHFHTAAGLRAELESAGLRDVEVYGVEGPAWPALDAAGEGEFDRLVEAAIRCARVAERDPLLINASAHLLAVAR</sequence>
<dbReference type="InterPro" id="IPR000182">
    <property type="entry name" value="GNAT_dom"/>
</dbReference>
<gene>
    <name evidence="2" type="ORF">HD595_008677</name>
</gene>
<dbReference type="InterPro" id="IPR041698">
    <property type="entry name" value="Methyltransf_25"/>
</dbReference>
<dbReference type="RefSeq" id="WP_253780104.1">
    <property type="nucleotide sequence ID" value="NZ_BAAAVE010000033.1"/>
</dbReference>
<dbReference type="PROSITE" id="PS51186">
    <property type="entry name" value="GNAT"/>
    <property type="match status" value="1"/>
</dbReference>
<name>A0ABT1KF12_9ACTN</name>
<comment type="caution">
    <text evidence="2">The sequence shown here is derived from an EMBL/GenBank/DDBJ whole genome shotgun (WGS) entry which is preliminary data.</text>
</comment>
<evidence type="ECO:0000259" key="1">
    <source>
        <dbReference type="PROSITE" id="PS51186"/>
    </source>
</evidence>
<organism evidence="2 3">
    <name type="scientific">Nonomuraea roseoviolacea subsp. carminata</name>
    <dbReference type="NCBI Taxonomy" id="160689"/>
    <lineage>
        <taxon>Bacteria</taxon>
        <taxon>Bacillati</taxon>
        <taxon>Actinomycetota</taxon>
        <taxon>Actinomycetes</taxon>
        <taxon>Streptosporangiales</taxon>
        <taxon>Streptosporangiaceae</taxon>
        <taxon>Nonomuraea</taxon>
    </lineage>
</organism>
<dbReference type="Gene3D" id="3.40.50.150">
    <property type="entry name" value="Vaccinia Virus protein VP39"/>
    <property type="match status" value="1"/>
</dbReference>
<protein>
    <submittedName>
        <fullName evidence="2">RimJ/RimL family protein N-acetyltransferase/ubiquinone/menaquinone biosynthesis C-methylase UbiE</fullName>
    </submittedName>
</protein>
<evidence type="ECO:0000313" key="3">
    <source>
        <dbReference type="Proteomes" id="UP001320766"/>
    </source>
</evidence>